<evidence type="ECO:0000313" key="3">
    <source>
        <dbReference type="EMBL" id="KEH30180.1"/>
    </source>
</evidence>
<evidence type="ECO:0000259" key="2">
    <source>
        <dbReference type="Pfam" id="PF07127"/>
    </source>
</evidence>
<evidence type="ECO:0000256" key="1">
    <source>
        <dbReference type="SAM" id="Phobius"/>
    </source>
</evidence>
<dbReference type="AlphaFoldDB" id="A0A072UWC9"/>
<keyword evidence="1" id="KW-0472">Membrane</keyword>
<name>A0A072UWC9_MEDTR</name>
<dbReference type="InterPro" id="IPR009810">
    <property type="entry name" value="Nodulin_late_dom"/>
</dbReference>
<dbReference type="Pfam" id="PF07127">
    <property type="entry name" value="Nodulin_late"/>
    <property type="match status" value="1"/>
</dbReference>
<dbReference type="EMBL" id="PSQE01000004">
    <property type="protein sequence ID" value="RHN61010.1"/>
    <property type="molecule type" value="Genomic_DNA"/>
</dbReference>
<reference evidence="5" key="3">
    <citation type="submission" date="2015-04" db="UniProtKB">
        <authorList>
            <consortium name="EnsemblPlants"/>
        </authorList>
    </citation>
    <scope>IDENTIFICATION</scope>
    <source>
        <strain evidence="5">cv. Jemalong A17</strain>
    </source>
</reference>
<gene>
    <name evidence="3" type="ordered locus">MTR_4g064803</name>
    <name evidence="4" type="ORF">MtrunA17_Chr4g0031991</name>
</gene>
<keyword evidence="6" id="KW-1185">Reference proteome</keyword>
<protein>
    <submittedName>
        <fullName evidence="3">Nodule Cysteine-Rich (NCR) secreted peptide</fullName>
    </submittedName>
    <submittedName>
        <fullName evidence="4">Putative Late nodulin</fullName>
    </submittedName>
</protein>
<keyword evidence="1" id="KW-0812">Transmembrane</keyword>
<feature type="transmembrane region" description="Helical" evidence="1">
    <location>
        <begin position="7"/>
        <end position="29"/>
    </location>
</feature>
<reference evidence="3 6" key="1">
    <citation type="journal article" date="2011" name="Nature">
        <title>The Medicago genome provides insight into the evolution of rhizobial symbioses.</title>
        <authorList>
            <person name="Young N.D."/>
            <person name="Debelle F."/>
            <person name="Oldroyd G.E."/>
            <person name="Geurts R."/>
            <person name="Cannon S.B."/>
            <person name="Udvardi M.K."/>
            <person name="Benedito V.A."/>
            <person name="Mayer K.F."/>
            <person name="Gouzy J."/>
            <person name="Schoof H."/>
            <person name="Van de Peer Y."/>
            <person name="Proost S."/>
            <person name="Cook D.R."/>
            <person name="Meyers B.C."/>
            <person name="Spannagl M."/>
            <person name="Cheung F."/>
            <person name="De Mita S."/>
            <person name="Krishnakumar V."/>
            <person name="Gundlach H."/>
            <person name="Zhou S."/>
            <person name="Mudge J."/>
            <person name="Bharti A.K."/>
            <person name="Murray J.D."/>
            <person name="Naoumkina M.A."/>
            <person name="Rosen B."/>
            <person name="Silverstein K.A."/>
            <person name="Tang H."/>
            <person name="Rombauts S."/>
            <person name="Zhao P.X."/>
            <person name="Zhou P."/>
            <person name="Barbe V."/>
            <person name="Bardou P."/>
            <person name="Bechner M."/>
            <person name="Bellec A."/>
            <person name="Berger A."/>
            <person name="Berges H."/>
            <person name="Bidwell S."/>
            <person name="Bisseling T."/>
            <person name="Choisne N."/>
            <person name="Couloux A."/>
            <person name="Denny R."/>
            <person name="Deshpande S."/>
            <person name="Dai X."/>
            <person name="Doyle J.J."/>
            <person name="Dudez A.M."/>
            <person name="Farmer A.D."/>
            <person name="Fouteau S."/>
            <person name="Franken C."/>
            <person name="Gibelin C."/>
            <person name="Gish J."/>
            <person name="Goldstein S."/>
            <person name="Gonzalez A.J."/>
            <person name="Green P.J."/>
            <person name="Hallab A."/>
            <person name="Hartog M."/>
            <person name="Hua A."/>
            <person name="Humphray S.J."/>
            <person name="Jeong D.H."/>
            <person name="Jing Y."/>
            <person name="Jocker A."/>
            <person name="Kenton S.M."/>
            <person name="Kim D.J."/>
            <person name="Klee K."/>
            <person name="Lai H."/>
            <person name="Lang C."/>
            <person name="Lin S."/>
            <person name="Macmil S.L."/>
            <person name="Magdelenat G."/>
            <person name="Matthews L."/>
            <person name="McCorrison J."/>
            <person name="Monaghan E.L."/>
            <person name="Mun J.H."/>
            <person name="Najar F.Z."/>
            <person name="Nicholson C."/>
            <person name="Noirot C."/>
            <person name="O'Bleness M."/>
            <person name="Paule C.R."/>
            <person name="Poulain J."/>
            <person name="Prion F."/>
            <person name="Qin B."/>
            <person name="Qu C."/>
            <person name="Retzel E.F."/>
            <person name="Riddle C."/>
            <person name="Sallet E."/>
            <person name="Samain S."/>
            <person name="Samson N."/>
            <person name="Sanders I."/>
            <person name="Saurat O."/>
            <person name="Scarpelli C."/>
            <person name="Schiex T."/>
            <person name="Segurens B."/>
            <person name="Severin A.J."/>
            <person name="Sherrier D.J."/>
            <person name="Shi R."/>
            <person name="Sims S."/>
            <person name="Singer S.R."/>
            <person name="Sinharoy S."/>
            <person name="Sterck L."/>
            <person name="Viollet A."/>
            <person name="Wang B.B."/>
            <person name="Wang K."/>
            <person name="Wang M."/>
            <person name="Wang X."/>
            <person name="Warfsmann J."/>
            <person name="Weissenbach J."/>
            <person name="White D.D."/>
            <person name="White J.D."/>
            <person name="Wiley G.B."/>
            <person name="Wincker P."/>
            <person name="Xing Y."/>
            <person name="Yang L."/>
            <person name="Yao Z."/>
            <person name="Ying F."/>
            <person name="Zhai J."/>
            <person name="Zhou L."/>
            <person name="Zuber A."/>
            <person name="Denarie J."/>
            <person name="Dixon R.A."/>
            <person name="May G.D."/>
            <person name="Schwartz D.C."/>
            <person name="Rogers J."/>
            <person name="Quetier F."/>
            <person name="Town C.D."/>
            <person name="Roe B.A."/>
        </authorList>
    </citation>
    <scope>NUCLEOTIDE SEQUENCE [LARGE SCALE GENOMIC DNA]</scope>
    <source>
        <strain evidence="3">A17</strain>
        <strain evidence="5 6">cv. Jemalong A17</strain>
    </source>
</reference>
<dbReference type="EMBL" id="CM001220">
    <property type="protein sequence ID" value="KEH30180.1"/>
    <property type="molecule type" value="Genomic_DNA"/>
</dbReference>
<keyword evidence="1" id="KW-1133">Transmembrane helix</keyword>
<evidence type="ECO:0000313" key="6">
    <source>
        <dbReference type="Proteomes" id="UP000002051"/>
    </source>
</evidence>
<dbReference type="HOGENOM" id="CLU_181053_0_2_1"/>
<dbReference type="Proteomes" id="UP000002051">
    <property type="component" value="Chromosome 4"/>
</dbReference>
<dbReference type="Proteomes" id="UP000265566">
    <property type="component" value="Chromosome 4"/>
</dbReference>
<proteinExistence type="predicted"/>
<dbReference type="GO" id="GO:0046872">
    <property type="term" value="F:metal ion binding"/>
    <property type="evidence" value="ECO:0007669"/>
    <property type="project" value="InterPro"/>
</dbReference>
<evidence type="ECO:0000313" key="4">
    <source>
        <dbReference type="EMBL" id="RHN61010.1"/>
    </source>
</evidence>
<sequence>MTKVLNLVYVMIIFIFLFFVVANTETYVLCFYDSDCPQDKCKNPDDVPRCIFPVCHCIKS</sequence>
<dbReference type="Gramene" id="rna23419">
    <property type="protein sequence ID" value="RHN61010.1"/>
    <property type="gene ID" value="gene23419"/>
</dbReference>
<accession>A0A072UWC9</accession>
<dbReference type="EnsemblPlants" id="KEH30180">
    <property type="protein sequence ID" value="KEH30180"/>
    <property type="gene ID" value="MTR_4g064803"/>
</dbReference>
<feature type="domain" description="Late nodulin" evidence="2">
    <location>
        <begin position="1"/>
        <end position="56"/>
    </location>
</feature>
<reference evidence="4" key="4">
    <citation type="journal article" date="2018" name="Nat. Plants">
        <title>Whole-genome landscape of Medicago truncatula symbiotic genes.</title>
        <authorList>
            <person name="Pecrix Y."/>
            <person name="Gamas P."/>
            <person name="Carrere S."/>
        </authorList>
    </citation>
    <scope>NUCLEOTIDE SEQUENCE</scope>
    <source>
        <tissue evidence="4">Leaves</tissue>
    </source>
</reference>
<reference evidence="3 6" key="2">
    <citation type="journal article" date="2014" name="BMC Genomics">
        <title>An improved genome release (version Mt4.0) for the model legume Medicago truncatula.</title>
        <authorList>
            <person name="Tang H."/>
            <person name="Krishnakumar V."/>
            <person name="Bidwell S."/>
            <person name="Rosen B."/>
            <person name="Chan A."/>
            <person name="Zhou S."/>
            <person name="Gentzbittel L."/>
            <person name="Childs K.L."/>
            <person name="Yandell M."/>
            <person name="Gundlach H."/>
            <person name="Mayer K.F."/>
            <person name="Schwartz D.C."/>
            <person name="Town C.D."/>
        </authorList>
    </citation>
    <scope>GENOME REANNOTATION</scope>
    <source>
        <strain evidence="3">A17</strain>
        <strain evidence="5 6">cv. Jemalong A17</strain>
    </source>
</reference>
<evidence type="ECO:0000313" key="5">
    <source>
        <dbReference type="EnsemblPlants" id="KEH30180"/>
    </source>
</evidence>
<organism evidence="3 6">
    <name type="scientific">Medicago truncatula</name>
    <name type="common">Barrel medic</name>
    <name type="synonym">Medicago tribuloides</name>
    <dbReference type="NCBI Taxonomy" id="3880"/>
    <lineage>
        <taxon>Eukaryota</taxon>
        <taxon>Viridiplantae</taxon>
        <taxon>Streptophyta</taxon>
        <taxon>Embryophyta</taxon>
        <taxon>Tracheophyta</taxon>
        <taxon>Spermatophyta</taxon>
        <taxon>Magnoliopsida</taxon>
        <taxon>eudicotyledons</taxon>
        <taxon>Gunneridae</taxon>
        <taxon>Pentapetalae</taxon>
        <taxon>rosids</taxon>
        <taxon>fabids</taxon>
        <taxon>Fabales</taxon>
        <taxon>Fabaceae</taxon>
        <taxon>Papilionoideae</taxon>
        <taxon>50 kb inversion clade</taxon>
        <taxon>NPAAA clade</taxon>
        <taxon>Hologalegina</taxon>
        <taxon>IRL clade</taxon>
        <taxon>Trifolieae</taxon>
        <taxon>Medicago</taxon>
    </lineage>
</organism>